<reference evidence="1 2" key="2">
    <citation type="journal article" date="1998" name="Adv. Virus Res.">
        <title>Viruses in marine brown algae.</title>
        <authorList>
            <person name="Muller D.G."/>
            <person name="Kapp M."/>
            <person name="Knippers R."/>
        </authorList>
    </citation>
    <scope>NUCLEOTIDE SEQUENCE [LARGE SCALE GENOMIC DNA]</scope>
    <source>
        <strain evidence="2">Isolate New Zealand/Kaikoura/1988</strain>
    </source>
</reference>
<name>Q8QKW1_ESV1K</name>
<proteinExistence type="predicted"/>
<keyword evidence="2" id="KW-1185">Reference proteome</keyword>
<protein>
    <submittedName>
        <fullName evidence="1">EsV-1-43</fullName>
    </submittedName>
</protein>
<evidence type="ECO:0000313" key="1">
    <source>
        <dbReference type="EMBL" id="AAK14469.1"/>
    </source>
</evidence>
<sequence length="176" mass="19652">MFKNAASKAFGGGARGAMFGILGGFVLGAVGNVFADGLSTVDVVYWKDRRGTTKKFADLEVLESFDIYKDLLVIHSARECDMEAFNDACRHIQSVAYLYKRFLDKGEDKASIMDCRKITNYSIMATKSMNALLISCRAKNYPESSDVEKSMMQLHLTFEEIINGVRHVSKDILPEI</sequence>
<reference evidence="1 2" key="4">
    <citation type="journal article" date="2000" name="Virology">
        <title>The brown algal virus EsV-1 particle contains a putative hybrid histidine kinase.</title>
        <authorList>
            <person name="Delaroque N."/>
            <person name="Wolf S."/>
            <person name="Muller D.G."/>
            <person name="Knippers R."/>
        </authorList>
    </citation>
    <scope>NUCLEOTIDE SEQUENCE [LARGE SCALE GENOMIC DNA]</scope>
    <source>
        <strain evidence="2">Isolate New Zealand/Kaikoura/1988</strain>
    </source>
</reference>
<dbReference type="EMBL" id="AF204951">
    <property type="protein sequence ID" value="AAK14469.1"/>
    <property type="molecule type" value="Genomic_DNA"/>
</dbReference>
<evidence type="ECO:0000313" key="2">
    <source>
        <dbReference type="Proteomes" id="UP000000864"/>
    </source>
</evidence>
<organism evidence="1 2">
    <name type="scientific">Ectocarpus siliculosus virus 1 (isolate New Zealand/Kaikoura/1988)</name>
    <name type="common">EsV-1</name>
    <dbReference type="NCBI Taxonomy" id="654926"/>
    <lineage>
        <taxon>Viruses</taxon>
        <taxon>Varidnaviria</taxon>
        <taxon>Bamfordvirae</taxon>
        <taxon>Nucleocytoviricota</taxon>
        <taxon>Megaviricetes</taxon>
        <taxon>Algavirales</taxon>
        <taxon>Phycodnaviridae</taxon>
        <taxon>Phaeovirus</taxon>
        <taxon>Phaeovirus unasiliculosus</taxon>
        <taxon>Ectocarpus siliculosus virus 1</taxon>
    </lineage>
</organism>
<reference evidence="1 2" key="1">
    <citation type="journal article" date="1995" name="Virology">
        <title>Coat protein of the Ectocarpus siliculosus virus.</title>
        <authorList>
            <person name="Klein M."/>
            <person name="Lanka S.T."/>
            <person name="Knippers R."/>
            <person name="Muller D.G."/>
        </authorList>
    </citation>
    <scope>NUCLEOTIDE SEQUENCE [LARGE SCALE GENOMIC DNA]</scope>
    <source>
        <strain evidence="2">Isolate New Zealand/Kaikoura/1988</strain>
    </source>
</reference>
<gene>
    <name evidence="1" type="primary">ORF 43</name>
</gene>
<dbReference type="KEGG" id="vg:920790"/>
<accession>Q8QKW1</accession>
<organismHost>
    <name type="scientific">Ectocarpus siliculosus</name>
    <name type="common">Brown alga</name>
    <name type="synonym">Conferva siliculosa</name>
    <dbReference type="NCBI Taxonomy" id="2880"/>
</organismHost>
<reference evidence="1 2" key="3">
    <citation type="journal article" date="2000" name="Virology">
        <title>Characterization and immunolocalization of major structural proteins in the brown algal virus EsV-1.</title>
        <authorList>
            <person name="Delaroque N."/>
            <person name="Wolf S."/>
            <person name="Muller D.G."/>
            <person name="Knippers R."/>
        </authorList>
    </citation>
    <scope>NUCLEOTIDE SEQUENCE [LARGE SCALE GENOMIC DNA]</scope>
    <source>
        <strain evidence="2">Isolate New Zealand/Kaikoura/1988</strain>
    </source>
</reference>
<dbReference type="Proteomes" id="UP000000864">
    <property type="component" value="Segment"/>
</dbReference>